<dbReference type="InterPro" id="IPR037175">
    <property type="entry name" value="KFase_sf"/>
</dbReference>
<dbReference type="GO" id="GO:0019441">
    <property type="term" value="P:L-tryptophan catabolic process to kynurenine"/>
    <property type="evidence" value="ECO:0007669"/>
    <property type="project" value="InterPro"/>
</dbReference>
<organism evidence="2">
    <name type="scientific">Rhodococcus sp. T104</name>
    <dbReference type="NCBI Taxonomy" id="230533"/>
    <lineage>
        <taxon>Bacteria</taxon>
        <taxon>Bacillati</taxon>
        <taxon>Actinomycetota</taxon>
        <taxon>Actinomycetes</taxon>
        <taxon>Mycobacteriales</taxon>
        <taxon>Nocardiaceae</taxon>
        <taxon>Rhodococcus</taxon>
    </lineage>
</organism>
<proteinExistence type="predicted"/>
<dbReference type="SUPFAM" id="SSF102198">
    <property type="entry name" value="Putative cyclase"/>
    <property type="match status" value="1"/>
</dbReference>
<dbReference type="EMBL" id="FJ418564">
    <property type="protein sequence ID" value="ACJ12434.1"/>
    <property type="molecule type" value="Genomic_DNA"/>
</dbReference>
<dbReference type="PANTHER" id="PTHR34861">
    <property type="match status" value="1"/>
</dbReference>
<dbReference type="GO" id="GO:0004061">
    <property type="term" value="F:arylformamidase activity"/>
    <property type="evidence" value="ECO:0007669"/>
    <property type="project" value="InterPro"/>
</dbReference>
<dbReference type="PANTHER" id="PTHR34861:SF10">
    <property type="entry name" value="CYCLASE"/>
    <property type="match status" value="1"/>
</dbReference>
<dbReference type="Pfam" id="PF04199">
    <property type="entry name" value="Cyclase"/>
    <property type="match status" value="1"/>
</dbReference>
<dbReference type="AlphaFoldDB" id="B6VJH8"/>
<evidence type="ECO:0000256" key="1">
    <source>
        <dbReference type="SAM" id="MobiDB-lite"/>
    </source>
</evidence>
<evidence type="ECO:0000313" key="2">
    <source>
        <dbReference type="EMBL" id="ACJ12434.1"/>
    </source>
</evidence>
<protein>
    <recommendedName>
        <fullName evidence="3">Cyclase</fullName>
    </recommendedName>
</protein>
<dbReference type="InterPro" id="IPR007325">
    <property type="entry name" value="KFase/CYL"/>
</dbReference>
<feature type="region of interest" description="Disordered" evidence="1">
    <location>
        <begin position="1"/>
        <end position="47"/>
    </location>
</feature>
<evidence type="ECO:0008006" key="3">
    <source>
        <dbReference type="Google" id="ProtNLM"/>
    </source>
</evidence>
<dbReference type="Gene3D" id="3.50.30.50">
    <property type="entry name" value="Putative cyclase"/>
    <property type="match status" value="1"/>
</dbReference>
<reference evidence="2" key="1">
    <citation type="submission" date="2008-10" db="EMBL/GenBank/DDBJ databases">
        <title>Functional identification of cinnamic acid operon in Rhodococcus sp. strain T104.</title>
        <authorList>
            <person name="Shin S."/>
            <person name="Choi K.Y."/>
            <person name="Kim E."/>
        </authorList>
    </citation>
    <scope>NUCLEOTIDE SEQUENCE</scope>
    <source>
        <strain evidence="2">T104</strain>
    </source>
</reference>
<accession>B6VJH8</accession>
<sequence length="335" mass="36777">MCRACDVPGSTNSGEEEVNLEPFANTGTSTYDGTGKKSPQWWPSRYGEGDELGAGNELSPQLTLEAIQLVREGRVLELARVLEFGAPTWSPPGKEGARWYHQLVAAHGQMDAMPLGELNDMGYMEEHVSQIYHIGTHLDGFGHIGIGGRYYNGLHYKDFYAPAALNKLGIHNVRPWVSRGVLLNIAAVEGVDMLTEGFVITPEHLEKACELQDVEVRRGDAVILHTGYGALWMVDNDRYNNDEPGIGWDAAHWLSDRRVTMVGADTWAIEVLPGEVAGAPFVVHQHLLTETGTHLVENMKTEELVATGRSEFLFIMAPVKTKGSTSSMVNPLAVL</sequence>
<name>B6VJH8_9NOCA</name>